<evidence type="ECO:0000259" key="4">
    <source>
        <dbReference type="PROSITE" id="PS50949"/>
    </source>
</evidence>
<dbReference type="InterPro" id="IPR050679">
    <property type="entry name" value="Bact_HTH_transcr_reg"/>
</dbReference>
<keyword evidence="1" id="KW-0805">Transcription regulation</keyword>
<dbReference type="SMART" id="SM00345">
    <property type="entry name" value="HTH_GNTR"/>
    <property type="match status" value="1"/>
</dbReference>
<keyword evidence="2" id="KW-0238">DNA-binding</keyword>
<dbReference type="PANTHER" id="PTHR44846:SF1">
    <property type="entry name" value="MANNOSYL-D-GLYCERATE TRANSPORT_METABOLISM SYSTEM REPRESSOR MNGR-RELATED"/>
    <property type="match status" value="1"/>
</dbReference>
<proteinExistence type="predicted"/>
<dbReference type="EMBL" id="QRHL01000007">
    <property type="protein sequence ID" value="RHF72729.1"/>
    <property type="molecule type" value="Genomic_DNA"/>
</dbReference>
<dbReference type="GeneID" id="62764458"/>
<comment type="caution">
    <text evidence="5">The sequence shown here is derived from an EMBL/GenBank/DDBJ whole genome shotgun (WGS) entry which is preliminary data.</text>
</comment>
<dbReference type="PRINTS" id="PR00035">
    <property type="entry name" value="HTHGNTR"/>
</dbReference>
<dbReference type="GO" id="GO:0003700">
    <property type="term" value="F:DNA-binding transcription factor activity"/>
    <property type="evidence" value="ECO:0007669"/>
    <property type="project" value="InterPro"/>
</dbReference>
<dbReference type="SMART" id="SM00866">
    <property type="entry name" value="UTRA"/>
    <property type="match status" value="1"/>
</dbReference>
<dbReference type="SUPFAM" id="SSF46785">
    <property type="entry name" value="Winged helix' DNA-binding domain"/>
    <property type="match status" value="1"/>
</dbReference>
<dbReference type="RefSeq" id="WP_005886524.1">
    <property type="nucleotide sequence ID" value="NZ_CABMMQ010000002.1"/>
</dbReference>
<evidence type="ECO:0000313" key="5">
    <source>
        <dbReference type="EMBL" id="RHF72729.1"/>
    </source>
</evidence>
<organism evidence="5 6">
    <name type="scientific">Fusobacterium mortiferum</name>
    <dbReference type="NCBI Taxonomy" id="850"/>
    <lineage>
        <taxon>Bacteria</taxon>
        <taxon>Fusobacteriati</taxon>
        <taxon>Fusobacteriota</taxon>
        <taxon>Fusobacteriia</taxon>
        <taxon>Fusobacteriales</taxon>
        <taxon>Fusobacteriaceae</taxon>
        <taxon>Fusobacterium</taxon>
    </lineage>
</organism>
<evidence type="ECO:0000256" key="1">
    <source>
        <dbReference type="ARBA" id="ARBA00023015"/>
    </source>
</evidence>
<dbReference type="InterPro" id="IPR028978">
    <property type="entry name" value="Chorismate_lyase_/UTRA_dom_sf"/>
</dbReference>
<dbReference type="PROSITE" id="PS50949">
    <property type="entry name" value="HTH_GNTR"/>
    <property type="match status" value="1"/>
</dbReference>
<dbReference type="Gene3D" id="3.40.1410.10">
    <property type="entry name" value="Chorismate lyase-like"/>
    <property type="match status" value="1"/>
</dbReference>
<evidence type="ECO:0000256" key="2">
    <source>
        <dbReference type="ARBA" id="ARBA00023125"/>
    </source>
</evidence>
<keyword evidence="3" id="KW-0804">Transcription</keyword>
<dbReference type="SUPFAM" id="SSF64288">
    <property type="entry name" value="Chorismate lyase-like"/>
    <property type="match status" value="1"/>
</dbReference>
<protein>
    <submittedName>
        <fullName evidence="5">GntR family transcriptional regulator</fullName>
    </submittedName>
</protein>
<dbReference type="InterPro" id="IPR036388">
    <property type="entry name" value="WH-like_DNA-bd_sf"/>
</dbReference>
<dbReference type="CDD" id="cd07377">
    <property type="entry name" value="WHTH_GntR"/>
    <property type="match status" value="1"/>
</dbReference>
<dbReference type="GO" id="GO:0003677">
    <property type="term" value="F:DNA binding"/>
    <property type="evidence" value="ECO:0007669"/>
    <property type="project" value="UniProtKB-KW"/>
</dbReference>
<dbReference type="Pfam" id="PF07702">
    <property type="entry name" value="UTRA"/>
    <property type="match status" value="1"/>
</dbReference>
<dbReference type="InterPro" id="IPR000524">
    <property type="entry name" value="Tscrpt_reg_HTH_GntR"/>
</dbReference>
<evidence type="ECO:0000256" key="3">
    <source>
        <dbReference type="ARBA" id="ARBA00023163"/>
    </source>
</evidence>
<gene>
    <name evidence="5" type="ORF">DW663_06015</name>
</gene>
<name>A0A414PVW1_FUSMR</name>
<dbReference type="Gene3D" id="1.10.10.10">
    <property type="entry name" value="Winged helix-like DNA-binding domain superfamily/Winged helix DNA-binding domain"/>
    <property type="match status" value="1"/>
</dbReference>
<dbReference type="PANTHER" id="PTHR44846">
    <property type="entry name" value="MANNOSYL-D-GLYCERATE TRANSPORT/METABOLISM SYSTEM REPRESSOR MNGR-RELATED"/>
    <property type="match status" value="1"/>
</dbReference>
<dbReference type="GO" id="GO:0045892">
    <property type="term" value="P:negative regulation of DNA-templated transcription"/>
    <property type="evidence" value="ECO:0007669"/>
    <property type="project" value="TreeGrafter"/>
</dbReference>
<dbReference type="AlphaFoldDB" id="A0A414PVW1"/>
<dbReference type="Pfam" id="PF00392">
    <property type="entry name" value="GntR"/>
    <property type="match status" value="1"/>
</dbReference>
<feature type="domain" description="HTH gntR-type" evidence="4">
    <location>
        <begin position="8"/>
        <end position="76"/>
    </location>
</feature>
<reference evidence="5 6" key="1">
    <citation type="submission" date="2018-08" db="EMBL/GenBank/DDBJ databases">
        <title>A genome reference for cultivated species of the human gut microbiota.</title>
        <authorList>
            <person name="Zou Y."/>
            <person name="Xue W."/>
            <person name="Luo G."/>
        </authorList>
    </citation>
    <scope>NUCLEOTIDE SEQUENCE [LARGE SCALE GENOMIC DNA]</scope>
    <source>
        <strain evidence="5 6">AM25-1</strain>
    </source>
</reference>
<dbReference type="InterPro" id="IPR036390">
    <property type="entry name" value="WH_DNA-bd_sf"/>
</dbReference>
<dbReference type="FunFam" id="1.10.10.10:FF:000079">
    <property type="entry name" value="GntR family transcriptional regulator"/>
    <property type="match status" value="1"/>
</dbReference>
<accession>A0A414PVW1</accession>
<dbReference type="Proteomes" id="UP000284676">
    <property type="component" value="Unassembled WGS sequence"/>
</dbReference>
<dbReference type="InterPro" id="IPR011663">
    <property type="entry name" value="UTRA"/>
</dbReference>
<sequence length="240" mass="27655">MLDKNSLIPLYVQLENLLLEMIESGELKVGDIIPSENELSKNYSISRMTAKKAIDNLTIKGFLERVKGKGTFVIGKEKKIELPLNRLRGFTQKVKEMGLIPKNIVPILERRKADKKLAKLLGIDENEDVWYMERIRQIDDTPAVFEQSYIAISLLPNLTRKDLMSSKFEYVRSQGLEISDSDREISAEIPDDYVASSLHLKRNEPILLAECITYLKGGQVLEYSTIFYNQKKYRFKLYAD</sequence>
<evidence type="ECO:0000313" key="6">
    <source>
        <dbReference type="Proteomes" id="UP000284676"/>
    </source>
</evidence>